<dbReference type="Pfam" id="PF13456">
    <property type="entry name" value="RVT_3"/>
    <property type="match status" value="1"/>
</dbReference>
<dbReference type="Gene3D" id="3.30.420.10">
    <property type="entry name" value="Ribonuclease H-like superfamily/Ribonuclease H"/>
    <property type="match status" value="1"/>
</dbReference>
<dbReference type="HOGENOM" id="CLU_1268471_0_0_1"/>
<dbReference type="EnsemblPlants" id="Bo2g155290.1">
    <property type="protein sequence ID" value="Bo2g155290.1"/>
    <property type="gene ID" value="Bo2g155290"/>
</dbReference>
<dbReference type="AlphaFoldDB" id="A0A0D3AX93"/>
<dbReference type="SUPFAM" id="SSF53098">
    <property type="entry name" value="Ribonuclease H-like"/>
    <property type="match status" value="1"/>
</dbReference>
<reference evidence="2" key="2">
    <citation type="submission" date="2015-03" db="UniProtKB">
        <authorList>
            <consortium name="EnsemblPlants"/>
        </authorList>
    </citation>
    <scope>IDENTIFICATION</scope>
</reference>
<dbReference type="GO" id="GO:0003676">
    <property type="term" value="F:nucleic acid binding"/>
    <property type="evidence" value="ECO:0007669"/>
    <property type="project" value="InterPro"/>
</dbReference>
<dbReference type="eggNOG" id="KOG1075">
    <property type="taxonomic scope" value="Eukaryota"/>
</dbReference>
<evidence type="ECO:0000259" key="1">
    <source>
        <dbReference type="Pfam" id="PF13456"/>
    </source>
</evidence>
<accession>A0A0D3AX93</accession>
<protein>
    <recommendedName>
        <fullName evidence="1">RNase H type-1 domain-containing protein</fullName>
    </recommendedName>
</protein>
<keyword evidence="3" id="KW-1185">Reference proteome</keyword>
<sequence>MAVSGDSKLQRTVVTSSTWSRGAVAPVATQGPPEMSLVSETTLSSAIALAREWSREVKKEPARHLHKPTQGKAPPAGAVVVRSDAAWSSANNSAGLGWVILSSSGNQSFKAKTRCVGSPLIAESLALREAIITCQNLQIKTVLFESDASQLVKSITDGHCPTELYGVVSDILFYASAFEFVNFSWIPRERNVIADRLAKDTLLVSKTLFVGDAFTAPN</sequence>
<dbReference type="PANTHER" id="PTHR47074:SF11">
    <property type="entry name" value="REVERSE TRANSCRIPTASE-LIKE PROTEIN"/>
    <property type="match status" value="1"/>
</dbReference>
<dbReference type="PANTHER" id="PTHR47074">
    <property type="entry name" value="BNAC02G40300D PROTEIN"/>
    <property type="match status" value="1"/>
</dbReference>
<dbReference type="CDD" id="cd06222">
    <property type="entry name" value="RNase_H_like"/>
    <property type="match status" value="1"/>
</dbReference>
<evidence type="ECO:0000313" key="2">
    <source>
        <dbReference type="EnsemblPlants" id="Bo2g155290.1"/>
    </source>
</evidence>
<dbReference type="InterPro" id="IPR044730">
    <property type="entry name" value="RNase_H-like_dom_plant"/>
</dbReference>
<feature type="domain" description="RNase H type-1" evidence="1">
    <location>
        <begin position="83"/>
        <end position="200"/>
    </location>
</feature>
<dbReference type="InterPro" id="IPR052929">
    <property type="entry name" value="RNase_H-like_EbsB-rel"/>
</dbReference>
<dbReference type="InterPro" id="IPR036397">
    <property type="entry name" value="RNaseH_sf"/>
</dbReference>
<dbReference type="InterPro" id="IPR012337">
    <property type="entry name" value="RNaseH-like_sf"/>
</dbReference>
<dbReference type="GO" id="GO:0004523">
    <property type="term" value="F:RNA-DNA hybrid ribonuclease activity"/>
    <property type="evidence" value="ECO:0007669"/>
    <property type="project" value="InterPro"/>
</dbReference>
<dbReference type="Proteomes" id="UP000032141">
    <property type="component" value="Chromosome C2"/>
</dbReference>
<evidence type="ECO:0000313" key="3">
    <source>
        <dbReference type="Proteomes" id="UP000032141"/>
    </source>
</evidence>
<dbReference type="Gramene" id="Bo2g155290.1">
    <property type="protein sequence ID" value="Bo2g155290.1"/>
    <property type="gene ID" value="Bo2g155290"/>
</dbReference>
<proteinExistence type="predicted"/>
<dbReference type="InterPro" id="IPR002156">
    <property type="entry name" value="RNaseH_domain"/>
</dbReference>
<reference evidence="2 3" key="1">
    <citation type="journal article" date="2014" name="Genome Biol.">
        <title>Transcriptome and methylome profiling reveals relics of genome dominance in the mesopolyploid Brassica oleracea.</title>
        <authorList>
            <person name="Parkin I.A."/>
            <person name="Koh C."/>
            <person name="Tang H."/>
            <person name="Robinson S.J."/>
            <person name="Kagale S."/>
            <person name="Clarke W.E."/>
            <person name="Town C.D."/>
            <person name="Nixon J."/>
            <person name="Krishnakumar V."/>
            <person name="Bidwell S.L."/>
            <person name="Denoeud F."/>
            <person name="Belcram H."/>
            <person name="Links M.G."/>
            <person name="Just J."/>
            <person name="Clarke C."/>
            <person name="Bender T."/>
            <person name="Huebert T."/>
            <person name="Mason A.S."/>
            <person name="Pires J.C."/>
            <person name="Barker G."/>
            <person name="Moore J."/>
            <person name="Walley P.G."/>
            <person name="Manoli S."/>
            <person name="Batley J."/>
            <person name="Edwards D."/>
            <person name="Nelson M.N."/>
            <person name="Wang X."/>
            <person name="Paterson A.H."/>
            <person name="King G."/>
            <person name="Bancroft I."/>
            <person name="Chalhoub B."/>
            <person name="Sharpe A.G."/>
        </authorList>
    </citation>
    <scope>NUCLEOTIDE SEQUENCE</scope>
    <source>
        <strain evidence="2 3">cv. TO1000</strain>
    </source>
</reference>
<name>A0A0D3AX93_BRAOL</name>
<organism evidence="2 3">
    <name type="scientific">Brassica oleracea var. oleracea</name>
    <dbReference type="NCBI Taxonomy" id="109376"/>
    <lineage>
        <taxon>Eukaryota</taxon>
        <taxon>Viridiplantae</taxon>
        <taxon>Streptophyta</taxon>
        <taxon>Embryophyta</taxon>
        <taxon>Tracheophyta</taxon>
        <taxon>Spermatophyta</taxon>
        <taxon>Magnoliopsida</taxon>
        <taxon>eudicotyledons</taxon>
        <taxon>Gunneridae</taxon>
        <taxon>Pentapetalae</taxon>
        <taxon>rosids</taxon>
        <taxon>malvids</taxon>
        <taxon>Brassicales</taxon>
        <taxon>Brassicaceae</taxon>
        <taxon>Brassiceae</taxon>
        <taxon>Brassica</taxon>
    </lineage>
</organism>